<comment type="caution">
    <text evidence="11">The sequence shown here is derived from an EMBL/GenBank/DDBJ whole genome shotgun (WGS) entry which is preliminary data.</text>
</comment>
<protein>
    <recommendedName>
        <fullName evidence="3">FAD:protein FMN transferase</fullName>
        <ecNumber evidence="2">2.7.1.180</ecNumber>
    </recommendedName>
    <alternativeName>
        <fullName evidence="9">Flavin transferase</fullName>
    </alternativeName>
</protein>
<evidence type="ECO:0000256" key="4">
    <source>
        <dbReference type="ARBA" id="ARBA00022630"/>
    </source>
</evidence>
<keyword evidence="6" id="KW-0479">Metal-binding</keyword>
<evidence type="ECO:0000256" key="7">
    <source>
        <dbReference type="ARBA" id="ARBA00022827"/>
    </source>
</evidence>
<dbReference type="Proteomes" id="UP001652264">
    <property type="component" value="Unassembled WGS sequence"/>
</dbReference>
<dbReference type="InterPro" id="IPR024932">
    <property type="entry name" value="ApbE"/>
</dbReference>
<dbReference type="InterPro" id="IPR003374">
    <property type="entry name" value="ApbE-like_sf"/>
</dbReference>
<keyword evidence="4" id="KW-0285">Flavoprotein</keyword>
<dbReference type="RefSeq" id="WP_229666889.1">
    <property type="nucleotide sequence ID" value="NZ_BMNV01000008.1"/>
</dbReference>
<dbReference type="EMBL" id="JANVAD010000006">
    <property type="protein sequence ID" value="MCS6523353.1"/>
    <property type="molecule type" value="Genomic_DNA"/>
</dbReference>
<evidence type="ECO:0000256" key="1">
    <source>
        <dbReference type="ARBA" id="ARBA00001946"/>
    </source>
</evidence>
<evidence type="ECO:0000313" key="11">
    <source>
        <dbReference type="EMBL" id="MCS6523353.1"/>
    </source>
</evidence>
<evidence type="ECO:0000256" key="6">
    <source>
        <dbReference type="ARBA" id="ARBA00022723"/>
    </source>
</evidence>
<evidence type="ECO:0000313" key="12">
    <source>
        <dbReference type="Proteomes" id="UP001652264"/>
    </source>
</evidence>
<organism evidence="11 12">
    <name type="scientific">Curtobacterium citreum</name>
    <dbReference type="NCBI Taxonomy" id="2036"/>
    <lineage>
        <taxon>Bacteria</taxon>
        <taxon>Bacillati</taxon>
        <taxon>Actinomycetota</taxon>
        <taxon>Actinomycetes</taxon>
        <taxon>Micrococcales</taxon>
        <taxon>Microbacteriaceae</taxon>
        <taxon>Curtobacterium</taxon>
    </lineage>
</organism>
<comment type="catalytic activity">
    <reaction evidence="10">
        <text>L-threonyl-[protein] + FAD = FMN-L-threonyl-[protein] + AMP + H(+)</text>
        <dbReference type="Rhea" id="RHEA:36847"/>
        <dbReference type="Rhea" id="RHEA-COMP:11060"/>
        <dbReference type="Rhea" id="RHEA-COMP:11061"/>
        <dbReference type="ChEBI" id="CHEBI:15378"/>
        <dbReference type="ChEBI" id="CHEBI:30013"/>
        <dbReference type="ChEBI" id="CHEBI:57692"/>
        <dbReference type="ChEBI" id="CHEBI:74257"/>
        <dbReference type="ChEBI" id="CHEBI:456215"/>
        <dbReference type="EC" id="2.7.1.180"/>
    </reaction>
</comment>
<dbReference type="SUPFAM" id="SSF143631">
    <property type="entry name" value="ApbE-like"/>
    <property type="match status" value="1"/>
</dbReference>
<gene>
    <name evidence="11" type="ORF">NYQ28_12325</name>
</gene>
<dbReference type="GeneID" id="95323856"/>
<proteinExistence type="predicted"/>
<evidence type="ECO:0000256" key="5">
    <source>
        <dbReference type="ARBA" id="ARBA00022679"/>
    </source>
</evidence>
<dbReference type="Pfam" id="PF02424">
    <property type="entry name" value="ApbE"/>
    <property type="match status" value="2"/>
</dbReference>
<keyword evidence="5 11" id="KW-0808">Transferase</keyword>
<reference evidence="11 12" key="1">
    <citation type="submission" date="2022-08" db="EMBL/GenBank/DDBJ databases">
        <title>Taxonomy of Curtobacterium flaccumfaciens.</title>
        <authorList>
            <person name="Osdaghi E."/>
            <person name="Taghavi S.M."/>
            <person name="Hamidizade M."/>
            <person name="Abachi H."/>
            <person name="Fazliarab A."/>
            <person name="Baeyen S."/>
            <person name="Portier P."/>
            <person name="Van Vaerenbergh J."/>
            <person name="Jacques M.-A."/>
        </authorList>
    </citation>
    <scope>NUCLEOTIDE SEQUENCE [LARGE SCALE GENOMIC DNA]</scope>
    <source>
        <strain evidence="11 12">LMG8786T</strain>
    </source>
</reference>
<sequence>MSRVDGPAAETAVRTFETMGTVVSLRGADTPTALAVRDVFVAYDRRYSLYDPDSDLSRIAAGTLRLADAPQEVRDTYALALEWRERTHGAFTPHRPDRVLDLSGVVKALAIRDAGAVLDGSLRPAADAGGRAGSAAWMLAAGGDVLARGTCGDDPWQVGIVDPLDRERVVGVVPLGDDRRAVATSGTAERGEHVWRRADPVFRQVTVVAPDVVTADVLATAVLAGDEQDLAAVTADGSVDVLAFGVDGCVWATPGASAYVTGAEA</sequence>
<name>A0ABT2HJA2_9MICO</name>
<evidence type="ECO:0000256" key="10">
    <source>
        <dbReference type="ARBA" id="ARBA00048540"/>
    </source>
</evidence>
<keyword evidence="8" id="KW-0460">Magnesium</keyword>
<evidence type="ECO:0000256" key="3">
    <source>
        <dbReference type="ARBA" id="ARBA00016337"/>
    </source>
</evidence>
<dbReference type="PANTHER" id="PTHR30040:SF2">
    <property type="entry name" value="FAD:PROTEIN FMN TRANSFERASE"/>
    <property type="match status" value="1"/>
</dbReference>
<dbReference type="Gene3D" id="3.10.520.10">
    <property type="entry name" value="ApbE-like domains"/>
    <property type="match status" value="2"/>
</dbReference>
<keyword evidence="7" id="KW-0274">FAD</keyword>
<dbReference type="EC" id="2.7.1.180" evidence="2"/>
<evidence type="ECO:0000256" key="9">
    <source>
        <dbReference type="ARBA" id="ARBA00031306"/>
    </source>
</evidence>
<keyword evidence="12" id="KW-1185">Reference proteome</keyword>
<dbReference type="PANTHER" id="PTHR30040">
    <property type="entry name" value="THIAMINE BIOSYNTHESIS LIPOPROTEIN APBE"/>
    <property type="match status" value="1"/>
</dbReference>
<evidence type="ECO:0000256" key="8">
    <source>
        <dbReference type="ARBA" id="ARBA00022842"/>
    </source>
</evidence>
<dbReference type="GO" id="GO:0016740">
    <property type="term" value="F:transferase activity"/>
    <property type="evidence" value="ECO:0007669"/>
    <property type="project" value="UniProtKB-KW"/>
</dbReference>
<evidence type="ECO:0000256" key="2">
    <source>
        <dbReference type="ARBA" id="ARBA00011955"/>
    </source>
</evidence>
<accession>A0ABT2HJA2</accession>
<comment type="cofactor">
    <cofactor evidence="1">
        <name>Mg(2+)</name>
        <dbReference type="ChEBI" id="CHEBI:18420"/>
    </cofactor>
</comment>